<dbReference type="WBParaSite" id="HCON_00154860-00001">
    <property type="protein sequence ID" value="HCON_00154860-00001"/>
    <property type="gene ID" value="HCON_00154860"/>
</dbReference>
<name>A0A7I5ED01_HAECO</name>
<organism evidence="1 2">
    <name type="scientific">Haemonchus contortus</name>
    <name type="common">Barber pole worm</name>
    <dbReference type="NCBI Taxonomy" id="6289"/>
    <lineage>
        <taxon>Eukaryota</taxon>
        <taxon>Metazoa</taxon>
        <taxon>Ecdysozoa</taxon>
        <taxon>Nematoda</taxon>
        <taxon>Chromadorea</taxon>
        <taxon>Rhabditida</taxon>
        <taxon>Rhabditina</taxon>
        <taxon>Rhabditomorpha</taxon>
        <taxon>Strongyloidea</taxon>
        <taxon>Trichostrongylidae</taxon>
        <taxon>Haemonchus</taxon>
    </lineage>
</organism>
<proteinExistence type="predicted"/>
<evidence type="ECO:0000313" key="1">
    <source>
        <dbReference type="Proteomes" id="UP000025227"/>
    </source>
</evidence>
<evidence type="ECO:0000313" key="2">
    <source>
        <dbReference type="WBParaSite" id="HCON_00154860-00001"/>
    </source>
</evidence>
<accession>A0A7I5ED01</accession>
<dbReference type="AlphaFoldDB" id="A0A7I5ED01"/>
<dbReference type="OMA" id="NDWHERL"/>
<reference evidence="2" key="1">
    <citation type="submission" date="2020-12" db="UniProtKB">
        <authorList>
            <consortium name="WormBaseParasite"/>
        </authorList>
    </citation>
    <scope>IDENTIFICATION</scope>
    <source>
        <strain evidence="2">MHco3</strain>
    </source>
</reference>
<keyword evidence="1" id="KW-1185">Reference proteome</keyword>
<dbReference type="OrthoDB" id="5869574at2759"/>
<dbReference type="Proteomes" id="UP000025227">
    <property type="component" value="Unplaced"/>
</dbReference>
<sequence length="107" mass="11875">MRAQGGGSAWQTRLLEIGNGDANDSDDRVSVPNTMISVIDIVTEIFGSVIDPSSTSQLCEWAIIAPKNIHVNHLNERAVDRLQVVNPEDERLYRSIDEVIYLEGLPE</sequence>
<protein>
    <submittedName>
        <fullName evidence="2">ATP-dependent DNA helicase</fullName>
    </submittedName>
</protein>